<sequence>MNRPEDEKTTKESSFSLDRSCFSKNWILQSNRPKRIDNFICLICKQVANNPIELNCTQHQNLYEPLIVGENCLKQFLSNNQNTCPVRYHIGCVYSQSKKIQQQIDALKITCPLQFEQKKEENEKILCNFKGKMNELSNHLDNECPLKLLNCWYQPFGCKHSCSKNKLQEHLISEIKFHFDLIVKFVQLQQEEIKQLKSQLQSNEKKDLNKINEEIQIKQKDNEIQNSQNESQQELFKLHTEIETMKKDFKEKRKRYKELIKLLLEKKENSSIENNQEISNKEEQKDNDNYFELFCLSSKLLKTCNGHNKCVYSIDYSIFDGKQILCSGSDDKTVRVWDIETTKQMQIFNGHTNYVNCVKFSQYHYQNNCSMIICSSSDDKTIRFWDFKNDKQLQVLNEHTEGIYGIQFSPFNGNRYLCSGSADNTIHLWDVETFKSLHIFNGHTFWIWCVEFSPLQSNNNNNNNNNKSNSIGVIGGNGYTICSGSFDKTIRIWDIETTKEIIIFKGHEKVVRSVKYSPYEQNIICSGSDDKSIRLWDIRSKQQIHMFNGHTGYVNSIDYSPFVNNTEIGNSNVICSGSYDNTIRFWDIRLNKQLHLIKGNGKEDDGIIDMQFFPLINKEKENKGSDISLCYGSFRGPIRIWG</sequence>
<keyword evidence="8" id="KW-0175">Coiled coil</keyword>
<evidence type="ECO:0000256" key="6">
    <source>
        <dbReference type="PROSITE-ProRule" id="PRU00207"/>
    </source>
</evidence>
<dbReference type="InterPro" id="IPR015943">
    <property type="entry name" value="WD40/YVTN_repeat-like_dom_sf"/>
</dbReference>
<keyword evidence="3" id="KW-0677">Repeat</keyword>
<feature type="repeat" description="WD" evidence="7">
    <location>
        <begin position="348"/>
        <end position="395"/>
    </location>
</feature>
<dbReference type="AlphaFoldDB" id="X6MEH7"/>
<evidence type="ECO:0000313" key="10">
    <source>
        <dbReference type="EMBL" id="ETO12076.1"/>
    </source>
</evidence>
<dbReference type="PROSITE" id="PS50145">
    <property type="entry name" value="ZF_TRAF"/>
    <property type="match status" value="1"/>
</dbReference>
<dbReference type="Pfam" id="PF00400">
    <property type="entry name" value="WD40"/>
    <property type="match status" value="6"/>
</dbReference>
<dbReference type="GO" id="GO:0008270">
    <property type="term" value="F:zinc ion binding"/>
    <property type="evidence" value="ECO:0007669"/>
    <property type="project" value="UniProtKB-KW"/>
</dbReference>
<organism evidence="10 11">
    <name type="scientific">Reticulomyxa filosa</name>
    <dbReference type="NCBI Taxonomy" id="46433"/>
    <lineage>
        <taxon>Eukaryota</taxon>
        <taxon>Sar</taxon>
        <taxon>Rhizaria</taxon>
        <taxon>Retaria</taxon>
        <taxon>Foraminifera</taxon>
        <taxon>Monothalamids</taxon>
        <taxon>Reticulomyxidae</taxon>
        <taxon>Reticulomyxa</taxon>
    </lineage>
</organism>
<evidence type="ECO:0000256" key="1">
    <source>
        <dbReference type="ARBA" id="ARBA00022574"/>
    </source>
</evidence>
<dbReference type="Gene3D" id="2.130.10.10">
    <property type="entry name" value="YVTN repeat-like/Quinoprotein amine dehydrogenase"/>
    <property type="match status" value="3"/>
</dbReference>
<keyword evidence="5 6" id="KW-0862">Zinc</keyword>
<evidence type="ECO:0000256" key="4">
    <source>
        <dbReference type="ARBA" id="ARBA00022771"/>
    </source>
</evidence>
<keyword evidence="2 6" id="KW-0479">Metal-binding</keyword>
<dbReference type="PROSITE" id="PS50294">
    <property type="entry name" value="WD_REPEATS_REGION"/>
    <property type="match status" value="5"/>
</dbReference>
<keyword evidence="11" id="KW-1185">Reference proteome</keyword>
<evidence type="ECO:0000313" key="11">
    <source>
        <dbReference type="Proteomes" id="UP000023152"/>
    </source>
</evidence>
<evidence type="ECO:0000259" key="9">
    <source>
        <dbReference type="PROSITE" id="PS50145"/>
    </source>
</evidence>
<keyword evidence="1 7" id="KW-0853">WD repeat</keyword>
<feature type="repeat" description="WD" evidence="7">
    <location>
        <begin position="504"/>
        <end position="546"/>
    </location>
</feature>
<dbReference type="PANTHER" id="PTHR19848:SF8">
    <property type="entry name" value="F-BOX AND WD REPEAT DOMAIN CONTAINING 7"/>
    <property type="match status" value="1"/>
</dbReference>
<feature type="repeat" description="WD" evidence="7">
    <location>
        <begin position="547"/>
        <end position="596"/>
    </location>
</feature>
<gene>
    <name evidence="10" type="ORF">RFI_25299</name>
</gene>
<dbReference type="EMBL" id="ASPP01021748">
    <property type="protein sequence ID" value="ETO12076.1"/>
    <property type="molecule type" value="Genomic_DNA"/>
</dbReference>
<feature type="zinc finger region" description="TRAF-type" evidence="6">
    <location>
        <begin position="109"/>
        <end position="168"/>
    </location>
</feature>
<dbReference type="InterPro" id="IPR001293">
    <property type="entry name" value="Znf_TRAF"/>
</dbReference>
<dbReference type="SMART" id="SM00320">
    <property type="entry name" value="WD40"/>
    <property type="match status" value="6"/>
</dbReference>
<name>X6MEH7_RETFI</name>
<proteinExistence type="predicted"/>
<dbReference type="InterPro" id="IPR019775">
    <property type="entry name" value="WD40_repeat_CS"/>
</dbReference>
<evidence type="ECO:0000256" key="2">
    <source>
        <dbReference type="ARBA" id="ARBA00022723"/>
    </source>
</evidence>
<dbReference type="SUPFAM" id="SSF50978">
    <property type="entry name" value="WD40 repeat-like"/>
    <property type="match status" value="1"/>
</dbReference>
<evidence type="ECO:0000256" key="3">
    <source>
        <dbReference type="ARBA" id="ARBA00022737"/>
    </source>
</evidence>
<feature type="repeat" description="WD" evidence="7">
    <location>
        <begin position="477"/>
        <end position="503"/>
    </location>
</feature>
<evidence type="ECO:0000256" key="7">
    <source>
        <dbReference type="PROSITE-ProRule" id="PRU00221"/>
    </source>
</evidence>
<dbReference type="PROSITE" id="PS50082">
    <property type="entry name" value="WD_REPEATS_2"/>
    <property type="match status" value="6"/>
</dbReference>
<dbReference type="Pfam" id="PF02176">
    <property type="entry name" value="zf-TRAF"/>
    <property type="match status" value="1"/>
</dbReference>
<evidence type="ECO:0000256" key="5">
    <source>
        <dbReference type="ARBA" id="ARBA00022833"/>
    </source>
</evidence>
<comment type="caution">
    <text evidence="10">The sequence shown here is derived from an EMBL/GenBank/DDBJ whole genome shotgun (WGS) entry which is preliminary data.</text>
</comment>
<accession>X6MEH7</accession>
<protein>
    <submittedName>
        <fullName evidence="10">WD-40 repeat protein</fullName>
    </submittedName>
</protein>
<dbReference type="PRINTS" id="PR00320">
    <property type="entry name" value="GPROTEINBRPT"/>
</dbReference>
<reference evidence="10 11" key="1">
    <citation type="journal article" date="2013" name="Curr. Biol.">
        <title>The Genome of the Foraminiferan Reticulomyxa filosa.</title>
        <authorList>
            <person name="Glockner G."/>
            <person name="Hulsmann N."/>
            <person name="Schleicher M."/>
            <person name="Noegel A.A."/>
            <person name="Eichinger L."/>
            <person name="Gallinger C."/>
            <person name="Pawlowski J."/>
            <person name="Sierra R."/>
            <person name="Euteneuer U."/>
            <person name="Pillet L."/>
            <person name="Moustafa A."/>
            <person name="Platzer M."/>
            <person name="Groth M."/>
            <person name="Szafranski K."/>
            <person name="Schliwa M."/>
        </authorList>
    </citation>
    <scope>NUCLEOTIDE SEQUENCE [LARGE SCALE GENOMIC DNA]</scope>
</reference>
<dbReference type="InterPro" id="IPR013083">
    <property type="entry name" value="Znf_RING/FYVE/PHD"/>
</dbReference>
<feature type="domain" description="TRAF-type" evidence="9">
    <location>
        <begin position="109"/>
        <end position="168"/>
    </location>
</feature>
<dbReference type="CDD" id="cd00200">
    <property type="entry name" value="WD40"/>
    <property type="match status" value="1"/>
</dbReference>
<dbReference type="InterPro" id="IPR001680">
    <property type="entry name" value="WD40_rpt"/>
</dbReference>
<dbReference type="PANTHER" id="PTHR19848">
    <property type="entry name" value="WD40 REPEAT PROTEIN"/>
    <property type="match status" value="1"/>
</dbReference>
<dbReference type="Proteomes" id="UP000023152">
    <property type="component" value="Unassembled WGS sequence"/>
</dbReference>
<dbReference type="InterPro" id="IPR036322">
    <property type="entry name" value="WD40_repeat_dom_sf"/>
</dbReference>
<dbReference type="InterPro" id="IPR020472">
    <property type="entry name" value="WD40_PAC1"/>
</dbReference>
<dbReference type="Gene3D" id="3.30.40.10">
    <property type="entry name" value="Zinc/RING finger domain, C3HC4 (zinc finger)"/>
    <property type="match status" value="1"/>
</dbReference>
<dbReference type="PROSITE" id="PS00678">
    <property type="entry name" value="WD_REPEATS_1"/>
    <property type="match status" value="6"/>
</dbReference>
<evidence type="ECO:0000256" key="8">
    <source>
        <dbReference type="SAM" id="Coils"/>
    </source>
</evidence>
<feature type="coiled-coil region" evidence="8">
    <location>
        <begin position="186"/>
        <end position="284"/>
    </location>
</feature>
<feature type="repeat" description="WD" evidence="7">
    <location>
        <begin position="304"/>
        <end position="347"/>
    </location>
</feature>
<feature type="repeat" description="WD" evidence="7">
    <location>
        <begin position="396"/>
        <end position="439"/>
    </location>
</feature>
<keyword evidence="4 6" id="KW-0863">Zinc-finger</keyword>